<keyword evidence="1" id="KW-1133">Transmembrane helix</keyword>
<organism evidence="2 3">
    <name type="scientific">Neomicrococcus lactis</name>
    <dbReference type="NCBI Taxonomy" id="732241"/>
    <lineage>
        <taxon>Bacteria</taxon>
        <taxon>Bacillati</taxon>
        <taxon>Actinomycetota</taxon>
        <taxon>Actinomycetes</taxon>
        <taxon>Micrococcales</taxon>
        <taxon>Micrococcaceae</taxon>
        <taxon>Neomicrococcus</taxon>
    </lineage>
</organism>
<protein>
    <recommendedName>
        <fullName evidence="4">DUF456 domain-containing protein</fullName>
    </recommendedName>
</protein>
<dbReference type="Pfam" id="PF04306">
    <property type="entry name" value="DUF456"/>
    <property type="match status" value="1"/>
</dbReference>
<dbReference type="EMBL" id="JACHBL010000001">
    <property type="protein sequence ID" value="MBB5599056.1"/>
    <property type="molecule type" value="Genomic_DNA"/>
</dbReference>
<keyword evidence="3" id="KW-1185">Reference proteome</keyword>
<keyword evidence="1" id="KW-0472">Membrane</keyword>
<comment type="caution">
    <text evidence="2">The sequence shown here is derived from an EMBL/GenBank/DDBJ whole genome shotgun (WGS) entry which is preliminary data.</text>
</comment>
<evidence type="ECO:0008006" key="4">
    <source>
        <dbReference type="Google" id="ProtNLM"/>
    </source>
</evidence>
<evidence type="ECO:0000313" key="3">
    <source>
        <dbReference type="Proteomes" id="UP000523863"/>
    </source>
</evidence>
<dbReference type="RefSeq" id="WP_183643628.1">
    <property type="nucleotide sequence ID" value="NZ_JACHBL010000001.1"/>
</dbReference>
<evidence type="ECO:0000256" key="1">
    <source>
        <dbReference type="SAM" id="Phobius"/>
    </source>
</evidence>
<keyword evidence="1" id="KW-0812">Transmembrane</keyword>
<name>A0A7W8YCV5_9MICC</name>
<gene>
    <name evidence="2" type="ORF">BKA12_002136</name>
</gene>
<sequence length="166" mass="17380">MDIQIIVTIIAGLLLAVSALGTIYPVLPGSILAIGTLLGWAWILGSSASWTMGIIGMAFAAIGWSASAVLTGRNLKKQQIPSRSIIVAVICGIVGMFLIPVVGLFVGFGAGLLGMEFARRKDFGAALRSSGSALRATGLGILVEFGMVALASSMWAIGVLWHFFWR</sequence>
<dbReference type="Proteomes" id="UP000523863">
    <property type="component" value="Unassembled WGS sequence"/>
</dbReference>
<dbReference type="AlphaFoldDB" id="A0A7W8YCV5"/>
<feature type="transmembrane region" description="Helical" evidence="1">
    <location>
        <begin position="85"/>
        <end position="113"/>
    </location>
</feature>
<feature type="transmembrane region" description="Helical" evidence="1">
    <location>
        <begin position="133"/>
        <end position="164"/>
    </location>
</feature>
<accession>A0A7W8YCV5</accession>
<proteinExistence type="predicted"/>
<dbReference type="InterPro" id="IPR007403">
    <property type="entry name" value="DUF456"/>
</dbReference>
<evidence type="ECO:0000313" key="2">
    <source>
        <dbReference type="EMBL" id="MBB5599056.1"/>
    </source>
</evidence>
<feature type="transmembrane region" description="Helical" evidence="1">
    <location>
        <begin position="31"/>
        <end position="64"/>
    </location>
</feature>
<reference evidence="2 3" key="1">
    <citation type="submission" date="2020-08" db="EMBL/GenBank/DDBJ databases">
        <title>Sequencing the genomes of 1000 actinobacteria strains.</title>
        <authorList>
            <person name="Klenk H.-P."/>
        </authorList>
    </citation>
    <scope>NUCLEOTIDE SEQUENCE [LARGE SCALE GENOMIC DNA]</scope>
    <source>
        <strain evidence="2 3">DSM 23694</strain>
    </source>
</reference>